<organism evidence="1 2">
    <name type="scientific">Caerostris darwini</name>
    <dbReference type="NCBI Taxonomy" id="1538125"/>
    <lineage>
        <taxon>Eukaryota</taxon>
        <taxon>Metazoa</taxon>
        <taxon>Ecdysozoa</taxon>
        <taxon>Arthropoda</taxon>
        <taxon>Chelicerata</taxon>
        <taxon>Arachnida</taxon>
        <taxon>Araneae</taxon>
        <taxon>Araneomorphae</taxon>
        <taxon>Entelegynae</taxon>
        <taxon>Araneoidea</taxon>
        <taxon>Araneidae</taxon>
        <taxon>Caerostris</taxon>
    </lineage>
</organism>
<reference evidence="1 2" key="1">
    <citation type="submission" date="2021-06" db="EMBL/GenBank/DDBJ databases">
        <title>Caerostris darwini draft genome.</title>
        <authorList>
            <person name="Kono N."/>
            <person name="Arakawa K."/>
        </authorList>
    </citation>
    <scope>NUCLEOTIDE SEQUENCE [LARGE SCALE GENOMIC DNA]</scope>
</reference>
<evidence type="ECO:0000313" key="2">
    <source>
        <dbReference type="Proteomes" id="UP001054837"/>
    </source>
</evidence>
<keyword evidence="2" id="KW-1185">Reference proteome</keyword>
<sequence length="163" mass="18354">MVFLRNRILQIRHRNSSPRKFQLVSETQNNTTTSTAACIYDNRSQLLSIPPHTNGNNYPASWWWLVCVYMMCRFSNRIKPGSKANKRILVKITGMSAIDRGVPSATVFSNSDREIPYAGTSNLVPETENNATTSTTECNYGNHSQLLSLPPHHNASWKQLSAL</sequence>
<dbReference type="AlphaFoldDB" id="A0AAV4S6U0"/>
<dbReference type="Proteomes" id="UP001054837">
    <property type="component" value="Unassembled WGS sequence"/>
</dbReference>
<evidence type="ECO:0000313" key="1">
    <source>
        <dbReference type="EMBL" id="GIY28301.1"/>
    </source>
</evidence>
<protein>
    <submittedName>
        <fullName evidence="1">Uncharacterized protein</fullName>
    </submittedName>
</protein>
<proteinExistence type="predicted"/>
<dbReference type="EMBL" id="BPLQ01007164">
    <property type="protein sequence ID" value="GIY28301.1"/>
    <property type="molecule type" value="Genomic_DNA"/>
</dbReference>
<gene>
    <name evidence="1" type="ORF">CDAR_542611</name>
</gene>
<comment type="caution">
    <text evidence="1">The sequence shown here is derived from an EMBL/GenBank/DDBJ whole genome shotgun (WGS) entry which is preliminary data.</text>
</comment>
<accession>A0AAV4S6U0</accession>
<name>A0AAV4S6U0_9ARAC</name>